<dbReference type="Gene3D" id="3.30.420.10">
    <property type="entry name" value="Ribonuclease H-like superfamily/Ribonuclease H"/>
    <property type="match status" value="1"/>
</dbReference>
<keyword evidence="6 13" id="KW-0235">DNA replication</keyword>
<dbReference type="InterPro" id="IPR004013">
    <property type="entry name" value="PHP_dom"/>
</dbReference>
<name>A0ABU0AS15_9FIRM</name>
<feature type="domain" description="Exonuclease" evidence="15">
    <location>
        <begin position="398"/>
        <end position="563"/>
    </location>
</feature>
<dbReference type="InterPro" id="IPR040982">
    <property type="entry name" value="DNA_pol3_finger"/>
</dbReference>
<dbReference type="GO" id="GO:0003887">
    <property type="term" value="F:DNA-directed DNA polymerase activity"/>
    <property type="evidence" value="ECO:0007669"/>
    <property type="project" value="UniProtKB-EC"/>
</dbReference>
<keyword evidence="9 13" id="KW-0269">Exonuclease</keyword>
<dbReference type="NCBIfam" id="NF001688">
    <property type="entry name" value="PRK00448.1"/>
    <property type="match status" value="1"/>
</dbReference>
<dbReference type="InterPro" id="IPR006054">
    <property type="entry name" value="DnaQ"/>
</dbReference>
<evidence type="ECO:0000256" key="2">
    <source>
        <dbReference type="ARBA" id="ARBA00004496"/>
    </source>
</evidence>
<dbReference type="CDD" id="cd04484">
    <property type="entry name" value="polC_OBF"/>
    <property type="match status" value="1"/>
</dbReference>
<dbReference type="Pfam" id="PF00929">
    <property type="entry name" value="RNase_T"/>
    <property type="match status" value="1"/>
</dbReference>
<dbReference type="InterPro" id="IPR003141">
    <property type="entry name" value="Pol/His_phosphatase_N"/>
</dbReference>
<dbReference type="InterPro" id="IPR029460">
    <property type="entry name" value="DNAPol_HHH"/>
</dbReference>
<organism evidence="17 18">
    <name type="scientific">Peptoniphilus koenoeneniae</name>
    <dbReference type="NCBI Taxonomy" id="507751"/>
    <lineage>
        <taxon>Bacteria</taxon>
        <taxon>Bacillati</taxon>
        <taxon>Bacillota</taxon>
        <taxon>Tissierellia</taxon>
        <taxon>Tissierellales</taxon>
        <taxon>Peptoniphilaceae</taxon>
        <taxon>Peptoniphilus</taxon>
    </lineage>
</organism>
<dbReference type="Gene3D" id="1.20.5.140">
    <property type="match status" value="1"/>
</dbReference>
<dbReference type="Proteomes" id="UP001236559">
    <property type="component" value="Unassembled WGS sequence"/>
</dbReference>
<dbReference type="InterPro" id="IPR004805">
    <property type="entry name" value="DnaE2/DnaE/PolC"/>
</dbReference>
<dbReference type="Pfam" id="PF14579">
    <property type="entry name" value="HHH_6"/>
    <property type="match status" value="1"/>
</dbReference>
<dbReference type="HAMAP" id="MF_00356">
    <property type="entry name" value="DNApol_PolC"/>
    <property type="match status" value="1"/>
</dbReference>
<evidence type="ECO:0000256" key="4">
    <source>
        <dbReference type="ARBA" id="ARBA00022679"/>
    </source>
</evidence>
<comment type="function">
    <text evidence="1 13">Required for replicative DNA synthesis. This DNA polymerase also exhibits 3' to 5' exonuclease activity.</text>
</comment>
<keyword evidence="14" id="KW-0175">Coiled coil</keyword>
<keyword evidence="7 13" id="KW-0540">Nuclease</keyword>
<evidence type="ECO:0000256" key="11">
    <source>
        <dbReference type="ARBA" id="ARBA00025611"/>
    </source>
</evidence>
<dbReference type="SMART" id="SM00479">
    <property type="entry name" value="EXOIII"/>
    <property type="match status" value="1"/>
</dbReference>
<keyword evidence="8 13" id="KW-0378">Hydrolase</keyword>
<dbReference type="Gene3D" id="2.40.50.140">
    <property type="entry name" value="Nucleic acid-binding proteins"/>
    <property type="match status" value="1"/>
</dbReference>
<dbReference type="SMART" id="SM00481">
    <property type="entry name" value="POLIIIAc"/>
    <property type="match status" value="1"/>
</dbReference>
<comment type="catalytic activity">
    <reaction evidence="12 13">
        <text>DNA(n) + a 2'-deoxyribonucleoside 5'-triphosphate = DNA(n+1) + diphosphate</text>
        <dbReference type="Rhea" id="RHEA:22508"/>
        <dbReference type="Rhea" id="RHEA-COMP:17339"/>
        <dbReference type="Rhea" id="RHEA-COMP:17340"/>
        <dbReference type="ChEBI" id="CHEBI:33019"/>
        <dbReference type="ChEBI" id="CHEBI:61560"/>
        <dbReference type="ChEBI" id="CHEBI:173112"/>
        <dbReference type="EC" id="2.7.7.7"/>
    </reaction>
</comment>
<feature type="domain" description="Polymerase/histidinol phosphatase N-terminal" evidence="16">
    <location>
        <begin position="314"/>
        <end position="381"/>
    </location>
</feature>
<dbReference type="EMBL" id="JAUSTN010000001">
    <property type="protein sequence ID" value="MDQ0274063.1"/>
    <property type="molecule type" value="Genomic_DNA"/>
</dbReference>
<evidence type="ECO:0000256" key="8">
    <source>
        <dbReference type="ARBA" id="ARBA00022801"/>
    </source>
</evidence>
<sequence length="1409" mass="160991">MVNLKNILNKLNLKLNIDAEEIKLGSIKFNEEKMDLNLVFFTGYELDEKIKNEIREALKDYLKEILVNVYFEVKEIKEIEDKVFSFLIKNCPSIQSWLKKEDLKIDEDLKTINLEAPDKITYKAILNNDALKRLNDEVLKDNYKFQLTFNEEFKEAEDLLNDYYKELENMEKEACKSVQAANQNLSFKKTDKEIINTYGKKTSGEEVSINDLSSEFTNVKIKGYIFKLDSKETKSGKILAMIYLTDYSNSIECKVFISNKKAQSFFNSFKVNDYVEVCGKFTFDSFSKTDVIMVNYIKKLEKIEKEDKYNKKRVELRLHSKMTTMSGVTEFSKFAKKAQEWGHPAIAITDLTDVQAFPEASEFAEKNNIKILYGLDGRMIEDEGNIVDYYENHDFNNSYVVFDIETTGLSPYRDKITEIGAVKVVDGEIVDRFSQLINPEREIPLTVQNLTGLSNAMLADEPTIDKVIYDFKNFIEGSTLVAHNAQFDISFIRREMNDKNLNFDYPVLDTLFLSRALLKGQKRFNLSAISKVLGVSLIGAHRAVNDAEATAHVFIKLLSLAGNPKSFEEINLLFKDIKKGVLFPTSMTILIKDKVGLKNLYKLVSQSHLNYFSKEAKIPKSLLKSMRQGLLYGSGNSESDLWQAIYFKKPQEEILKIAEFYDYLEIQPIDNNINYIVQDKLTKDDLININKEIVRIGKKLNKIVVADSDSYYLDQHEDLIRRIVLNGKQGPTREEEKIPQKLYFRTSDEMMEEFNYLGEEKEKIVIDNTIEIANMCQEIKPLPDGKFPPYIEGSEHDLREMTYKKAHEIYGDNLPKIVEERLEKELSSIIGNGYAVLYIIAQKLVTKSNKDGYLVGSRGSVGSSFAATMAGITEVNPLPPHYVCPKCKHSEFVDEKSVGSGIDLPVKNCPLCGEEMRRDGHNIPFEVFLGFEGDKEPDIDLNFAGEYQPVAHKYTEELFGEGYVFRAGTIGTIAEKTAYGYINDFYENKMIRQAEKDRLAGSIVGIKRTTGQHPGGVMIVPKTSDIFDFSPIQHPADKASTNVITTHFDYNFLHGKILKLDILGHDGPTIIKMLEDLTKVNSSTIELNDERTMKLFSSTEGLGIDEKICSTPTGTLGIPEFGTDFVKRMLIKTKPKTFSELVRISGLSHGTDVWTNNAEILVDEKRAELSQVISTREDIMIYLIQAGAENKMAFFTMEKVRKGKGLTEEQMEIMKKLPLPDWYIDACLKIKYMFPKAHAVAYVMLSFRVAWYKLNYPLAFYTTYFTNKLSDFSLEYILAGQKSIKERIQEISNDPKPTQKDKDQKTVLELALEMISRGYNFLGVDIYKSDAKKFKIEGNNIRVPLMSLPGLGENIANEIVKSSENYKYISVEDFIEKTKATKSIVEMLKNQGCFDNMDTTNQISIFNFL</sequence>
<evidence type="ECO:0000256" key="6">
    <source>
        <dbReference type="ARBA" id="ARBA00022705"/>
    </source>
</evidence>
<comment type="caution">
    <text evidence="17">The sequence shown here is derived from an EMBL/GenBank/DDBJ whole genome shotgun (WGS) entry which is preliminary data.</text>
</comment>
<proteinExistence type="inferred from homology"/>
<dbReference type="InterPro" id="IPR036397">
    <property type="entry name" value="RNaseH_sf"/>
</dbReference>
<accession>A0ABU0AS15</accession>
<dbReference type="Gene3D" id="1.10.150.870">
    <property type="match status" value="1"/>
</dbReference>
<evidence type="ECO:0000256" key="1">
    <source>
        <dbReference type="ARBA" id="ARBA00003452"/>
    </source>
</evidence>
<dbReference type="InterPro" id="IPR044923">
    <property type="entry name" value="PolC_middle_finger_sf"/>
</dbReference>
<comment type="function">
    <text evidence="11">DNA polymerase III is a complex, multichain enzyme responsible for most of the replicative synthesis in bacteria. This DNA polymerase also exhibits 3' to 5' exonuclease activity. The alpha chain is the DNA polymerase.</text>
</comment>
<evidence type="ECO:0000259" key="16">
    <source>
        <dbReference type="SMART" id="SM00481"/>
    </source>
</evidence>
<keyword evidence="18" id="KW-1185">Reference proteome</keyword>
<evidence type="ECO:0000256" key="3">
    <source>
        <dbReference type="ARBA" id="ARBA00022490"/>
    </source>
</evidence>
<keyword evidence="3 13" id="KW-0963">Cytoplasm</keyword>
<dbReference type="InterPro" id="IPR013520">
    <property type="entry name" value="Ribonucl_H"/>
</dbReference>
<protein>
    <recommendedName>
        <fullName evidence="13">DNA polymerase III PolC-type</fullName>
        <shortName evidence="13">PolIII</shortName>
        <ecNumber evidence="13">2.7.7.7</ecNumber>
    </recommendedName>
</protein>
<evidence type="ECO:0000256" key="14">
    <source>
        <dbReference type="SAM" id="Coils"/>
    </source>
</evidence>
<dbReference type="Pfam" id="PF01336">
    <property type="entry name" value="tRNA_anti-codon"/>
    <property type="match status" value="1"/>
</dbReference>
<dbReference type="Gene3D" id="1.10.150.700">
    <property type="entry name" value="PolC, middle finger domain"/>
    <property type="match status" value="1"/>
</dbReference>
<dbReference type="Gene3D" id="3.30.1900.20">
    <property type="match status" value="2"/>
</dbReference>
<keyword evidence="4 13" id="KW-0808">Transferase</keyword>
<dbReference type="Gene3D" id="3.20.20.140">
    <property type="entry name" value="Metal-dependent hydrolases"/>
    <property type="match status" value="1"/>
</dbReference>
<dbReference type="InterPro" id="IPR004365">
    <property type="entry name" value="NA-bd_OB_tRNA"/>
</dbReference>
<evidence type="ECO:0000256" key="7">
    <source>
        <dbReference type="ARBA" id="ARBA00022722"/>
    </source>
</evidence>
<dbReference type="RefSeq" id="WP_023056387.1">
    <property type="nucleotide sequence ID" value="NZ_JAUSTN010000001.1"/>
</dbReference>
<dbReference type="PANTHER" id="PTHR32294:SF5">
    <property type="entry name" value="DNA POLYMERASE III POLC-TYPE"/>
    <property type="match status" value="1"/>
</dbReference>
<evidence type="ECO:0000256" key="12">
    <source>
        <dbReference type="ARBA" id="ARBA00049244"/>
    </source>
</evidence>
<dbReference type="Pfam" id="PF02811">
    <property type="entry name" value="PHP"/>
    <property type="match status" value="1"/>
</dbReference>
<dbReference type="Pfam" id="PF07733">
    <property type="entry name" value="DNA_pol3_alpha"/>
    <property type="match status" value="2"/>
</dbReference>
<evidence type="ECO:0000259" key="15">
    <source>
        <dbReference type="SMART" id="SM00479"/>
    </source>
</evidence>
<keyword evidence="10 13" id="KW-0239">DNA-directed DNA polymerase</keyword>
<dbReference type="NCBIfam" id="TIGR00573">
    <property type="entry name" value="dnaq"/>
    <property type="match status" value="1"/>
</dbReference>
<dbReference type="Pfam" id="PF17657">
    <property type="entry name" value="DNA_pol3_finger"/>
    <property type="match status" value="1"/>
</dbReference>
<dbReference type="CDD" id="cd07435">
    <property type="entry name" value="PHP_PolIIIA_POLC"/>
    <property type="match status" value="1"/>
</dbReference>
<evidence type="ECO:0000256" key="5">
    <source>
        <dbReference type="ARBA" id="ARBA00022695"/>
    </source>
</evidence>
<dbReference type="EC" id="2.7.7.7" evidence="13"/>
<evidence type="ECO:0000313" key="17">
    <source>
        <dbReference type="EMBL" id="MDQ0274063.1"/>
    </source>
</evidence>
<dbReference type="InterPro" id="IPR011708">
    <property type="entry name" value="DNA_pol3_alpha_NTPase_dom"/>
</dbReference>
<dbReference type="NCBIfam" id="TIGR01405">
    <property type="entry name" value="polC_Gram_pos"/>
    <property type="match status" value="1"/>
</dbReference>
<comment type="subcellular location">
    <subcellularLocation>
        <location evidence="2 13">Cytoplasm</location>
    </subcellularLocation>
</comment>
<feature type="coiled-coil region" evidence="14">
    <location>
        <begin position="153"/>
        <end position="184"/>
    </location>
</feature>
<dbReference type="SUPFAM" id="SSF50249">
    <property type="entry name" value="Nucleic acid-binding proteins"/>
    <property type="match status" value="1"/>
</dbReference>
<gene>
    <name evidence="13" type="primary">polC</name>
    <name evidence="17" type="ORF">J2S72_000059</name>
</gene>
<comment type="similarity">
    <text evidence="13">Belongs to the DNA polymerase type-C family. PolC subfamily.</text>
</comment>
<dbReference type="SUPFAM" id="SSF81585">
    <property type="entry name" value="PsbU/PolX domain-like"/>
    <property type="match status" value="1"/>
</dbReference>
<dbReference type="CDD" id="cd06127">
    <property type="entry name" value="DEDDh"/>
    <property type="match status" value="1"/>
</dbReference>
<dbReference type="InterPro" id="IPR012340">
    <property type="entry name" value="NA-bd_OB-fold"/>
</dbReference>
<keyword evidence="5 13" id="KW-0548">Nucleotidyltransferase</keyword>
<dbReference type="SUPFAM" id="SSF53098">
    <property type="entry name" value="Ribonuclease H-like"/>
    <property type="match status" value="1"/>
</dbReference>
<dbReference type="InterPro" id="IPR012337">
    <property type="entry name" value="RNaseH-like_sf"/>
</dbReference>
<dbReference type="PANTHER" id="PTHR32294">
    <property type="entry name" value="DNA POLYMERASE III SUBUNIT ALPHA"/>
    <property type="match status" value="1"/>
</dbReference>
<dbReference type="Gene3D" id="6.10.140.1510">
    <property type="match status" value="1"/>
</dbReference>
<evidence type="ECO:0000256" key="10">
    <source>
        <dbReference type="ARBA" id="ARBA00022932"/>
    </source>
</evidence>
<evidence type="ECO:0000256" key="9">
    <source>
        <dbReference type="ARBA" id="ARBA00022839"/>
    </source>
</evidence>
<reference evidence="17 18" key="1">
    <citation type="submission" date="2023-07" db="EMBL/GenBank/DDBJ databases">
        <title>Genomic Encyclopedia of Type Strains, Phase IV (KMG-IV): sequencing the most valuable type-strain genomes for metagenomic binning, comparative biology and taxonomic classification.</title>
        <authorList>
            <person name="Goeker M."/>
        </authorList>
    </citation>
    <scope>NUCLEOTIDE SEQUENCE [LARGE SCALE GENOMIC DNA]</scope>
    <source>
        <strain evidence="17 18">DSM 22616</strain>
    </source>
</reference>
<dbReference type="InterPro" id="IPR006308">
    <property type="entry name" value="Pol_III_a_PolC-type_gram_pos"/>
</dbReference>
<evidence type="ECO:0000313" key="18">
    <source>
        <dbReference type="Proteomes" id="UP001236559"/>
    </source>
</evidence>
<evidence type="ECO:0000256" key="13">
    <source>
        <dbReference type="HAMAP-Rule" id="MF_00356"/>
    </source>
</evidence>